<accession>A0A4R6RAE3</accession>
<keyword evidence="4" id="KW-1185">Reference proteome</keyword>
<feature type="domain" description="DUF1828" evidence="1">
    <location>
        <begin position="35"/>
        <end position="122"/>
    </location>
</feature>
<reference evidence="3 4" key="1">
    <citation type="submission" date="2019-03" db="EMBL/GenBank/DDBJ databases">
        <title>Genomic Encyclopedia of Type Strains, Phase IV (KMG-IV): sequencing the most valuable type-strain genomes for metagenomic binning, comparative biology and taxonomic classification.</title>
        <authorList>
            <person name="Goeker M."/>
        </authorList>
    </citation>
    <scope>NUCLEOTIDE SEQUENCE [LARGE SCALE GENOMIC DNA]</scope>
    <source>
        <strain evidence="3 4">DSM 11901</strain>
    </source>
</reference>
<proteinExistence type="predicted"/>
<organism evidence="3 4">
    <name type="scientific">Aquabacterium commune</name>
    <dbReference type="NCBI Taxonomy" id="70586"/>
    <lineage>
        <taxon>Bacteria</taxon>
        <taxon>Pseudomonadati</taxon>
        <taxon>Pseudomonadota</taxon>
        <taxon>Betaproteobacteria</taxon>
        <taxon>Burkholderiales</taxon>
        <taxon>Aquabacterium</taxon>
    </lineage>
</organism>
<dbReference type="EMBL" id="SNXW01000005">
    <property type="protein sequence ID" value="TDP82875.1"/>
    <property type="molecule type" value="Genomic_DNA"/>
</dbReference>
<dbReference type="RefSeq" id="WP_133608813.1">
    <property type="nucleotide sequence ID" value="NZ_SNXW01000005.1"/>
</dbReference>
<dbReference type="Pfam" id="PF08861">
    <property type="entry name" value="DUF1828"/>
    <property type="match status" value="1"/>
</dbReference>
<name>A0A4R6RAE3_9BURK</name>
<evidence type="ECO:0000259" key="2">
    <source>
        <dbReference type="Pfam" id="PF08862"/>
    </source>
</evidence>
<evidence type="ECO:0000259" key="1">
    <source>
        <dbReference type="Pfam" id="PF08861"/>
    </source>
</evidence>
<dbReference type="Proteomes" id="UP000294593">
    <property type="component" value="Unassembled WGS sequence"/>
</dbReference>
<dbReference type="OrthoDB" id="1321863at2"/>
<comment type="caution">
    <text evidence="3">The sequence shown here is derived from an EMBL/GenBank/DDBJ whole genome shotgun (WGS) entry which is preliminary data.</text>
</comment>
<protein>
    <submittedName>
        <fullName evidence="3">Uncharacterized protein DUF1829</fullName>
    </submittedName>
</protein>
<dbReference type="InterPro" id="IPR014960">
    <property type="entry name" value="DUF1828"/>
</dbReference>
<evidence type="ECO:0000313" key="4">
    <source>
        <dbReference type="Proteomes" id="UP000294593"/>
    </source>
</evidence>
<evidence type="ECO:0000313" key="3">
    <source>
        <dbReference type="EMBL" id="TDP82875.1"/>
    </source>
</evidence>
<dbReference type="AlphaFoldDB" id="A0A4R6RAE3"/>
<feature type="domain" description="DUF1829" evidence="2">
    <location>
        <begin position="165"/>
        <end position="221"/>
    </location>
</feature>
<gene>
    <name evidence="3" type="ORF">EV672_10562</name>
</gene>
<dbReference type="Pfam" id="PF08862">
    <property type="entry name" value="DUF1829"/>
    <property type="match status" value="1"/>
</dbReference>
<dbReference type="InterPro" id="IPR014961">
    <property type="entry name" value="DUF1829"/>
</dbReference>
<sequence>MTTQQRAPDLAREYLAWLKDRFLTVERGQSQVLSTPFLDPFHDGIEICLDHQGGELVLHDAGKTLEHLLDMGVSIDKSERRQSIVEHAIAGCGVRFEGGRLTTVATPDSLAQRAHFLLTAVSRLNDLWMSATPRTSSDFFAIVKEFLDERDAHYVANVPIPGRTVDHPMDFVISLGKGRERLLKLMASPSLQAAKLASFAWMELKDTRPQAERVVLVNDMQLPDALEDGQDAIAHMPSKSISEQAVAILQTYSTGVMRWSARNDASFLQRLMA</sequence>